<dbReference type="STRING" id="755732.Fluta_2402"/>
<dbReference type="AlphaFoldDB" id="F2ICZ4"/>
<dbReference type="KEGG" id="fte:Fluta_2402"/>
<dbReference type="NCBIfam" id="TIGR02158">
    <property type="entry name" value="PA_CoA_Oxy3"/>
    <property type="match status" value="1"/>
</dbReference>
<sequence length="250" mass="28793">MKNNLFTYTLRIADDSLILGQRLSEWCGHGPVIEEDIALTNIALDLIGQATSLLEYAAKVEGKGRTADDLAFLRFENEYLNAQLIEQKNGDFGVTIVRQWIFDTFRLSFYEALQHSSDSQLAAIAEKSLKETKYHWKHSSEWMIRLGDGTEESHLRVNEALISLWKFSDELFFMDEVDKELIAAGIAIDLETLRPAFNERINYVLNEATLEVPDSTWKLNGGRLGRHTEHFGHLIAEMQYMQRAYPNMEW</sequence>
<dbReference type="PIRSF" id="PIRSF037834">
    <property type="entry name" value="PA_CoA_Oase3"/>
    <property type="match status" value="1"/>
</dbReference>
<dbReference type="RefSeq" id="WP_013687158.1">
    <property type="nucleotide sequence ID" value="NC_015321.1"/>
</dbReference>
<gene>
    <name evidence="1" type="ordered locus">Fluta_2402</name>
</gene>
<dbReference type="Pfam" id="PF05138">
    <property type="entry name" value="PaaA_PaaC"/>
    <property type="match status" value="1"/>
</dbReference>
<keyword evidence="2" id="KW-1185">Reference proteome</keyword>
<dbReference type="PANTHER" id="PTHR30458">
    <property type="entry name" value="PHENYLACETIC ACID DEGRADATION PROTEIN PAA"/>
    <property type="match status" value="1"/>
</dbReference>
<dbReference type="GO" id="GO:0010124">
    <property type="term" value="P:phenylacetate catabolic process"/>
    <property type="evidence" value="ECO:0007669"/>
    <property type="project" value="InterPro"/>
</dbReference>
<proteinExistence type="predicted"/>
<dbReference type="SUPFAM" id="SSF47240">
    <property type="entry name" value="Ferritin-like"/>
    <property type="match status" value="1"/>
</dbReference>
<reference evidence="2" key="2">
    <citation type="submission" date="2011-02" db="EMBL/GenBank/DDBJ databases">
        <title>The complete genome of Fluviicola taffensis DSM 16823.</title>
        <authorList>
            <consortium name="US DOE Joint Genome Institute (JGI-PGF)"/>
            <person name="Lucas S."/>
            <person name="Copeland A."/>
            <person name="Lapidus A."/>
            <person name="Bruce D."/>
            <person name="Goodwin L."/>
            <person name="Pitluck S."/>
            <person name="Kyrpides N."/>
            <person name="Mavromatis K."/>
            <person name="Ivanova N."/>
            <person name="Mikhailova N."/>
            <person name="Pagani I."/>
            <person name="Chertkov O."/>
            <person name="Detter J.C."/>
            <person name="Han C."/>
            <person name="Tapia R."/>
            <person name="Land M."/>
            <person name="Hauser L."/>
            <person name="Markowitz V."/>
            <person name="Cheng J.-F."/>
            <person name="Hugenholtz P."/>
            <person name="Woyke T."/>
            <person name="Wu D."/>
            <person name="Tindall B."/>
            <person name="Pomrenke H.G."/>
            <person name="Brambilla E."/>
            <person name="Klenk H.-P."/>
            <person name="Eisen J.A."/>
        </authorList>
    </citation>
    <scope>NUCLEOTIDE SEQUENCE [LARGE SCALE GENOMIC DNA]</scope>
    <source>
        <strain evidence="2">DSM 16823 / RW262 / RW262</strain>
    </source>
</reference>
<reference evidence="1 2" key="1">
    <citation type="journal article" date="2011" name="Stand. Genomic Sci.">
        <title>Complete genome sequence of the gliding freshwater bacterium Fluviicola taffensis type strain (RW262).</title>
        <authorList>
            <person name="Woyke T."/>
            <person name="Chertkov O."/>
            <person name="Lapidus A."/>
            <person name="Nolan M."/>
            <person name="Lucas S."/>
            <person name="Del Rio T.G."/>
            <person name="Tice H."/>
            <person name="Cheng J.F."/>
            <person name="Tapia R."/>
            <person name="Han C."/>
            <person name="Goodwin L."/>
            <person name="Pitluck S."/>
            <person name="Liolios K."/>
            <person name="Pagani I."/>
            <person name="Ivanova N."/>
            <person name="Huntemann M."/>
            <person name="Mavromatis K."/>
            <person name="Mikhailova N."/>
            <person name="Pati A."/>
            <person name="Chen A."/>
            <person name="Palaniappan K."/>
            <person name="Land M."/>
            <person name="Hauser L."/>
            <person name="Brambilla E.M."/>
            <person name="Rohde M."/>
            <person name="Mwirichia R."/>
            <person name="Sikorski J."/>
            <person name="Tindall B.J."/>
            <person name="Goker M."/>
            <person name="Bristow J."/>
            <person name="Eisen J.A."/>
            <person name="Markowitz V."/>
            <person name="Hugenholtz P."/>
            <person name="Klenk H.P."/>
            <person name="Kyrpides N.C."/>
        </authorList>
    </citation>
    <scope>NUCLEOTIDE SEQUENCE [LARGE SCALE GENOMIC DNA]</scope>
    <source>
        <strain evidence="2">DSM 16823 / RW262 / RW262</strain>
    </source>
</reference>
<dbReference type="Proteomes" id="UP000007463">
    <property type="component" value="Chromosome"/>
</dbReference>
<dbReference type="InterPro" id="IPR011882">
    <property type="entry name" value="PaaC"/>
</dbReference>
<dbReference type="InterPro" id="IPR012347">
    <property type="entry name" value="Ferritin-like"/>
</dbReference>
<dbReference type="InterPro" id="IPR009078">
    <property type="entry name" value="Ferritin-like_SF"/>
</dbReference>
<dbReference type="GO" id="GO:0005829">
    <property type="term" value="C:cytosol"/>
    <property type="evidence" value="ECO:0007669"/>
    <property type="project" value="TreeGrafter"/>
</dbReference>
<dbReference type="InterPro" id="IPR052703">
    <property type="entry name" value="Aromatic_CoA_ox/epox"/>
</dbReference>
<dbReference type="HOGENOM" id="CLU_070585_0_0_10"/>
<dbReference type="eggNOG" id="COG3396">
    <property type="taxonomic scope" value="Bacteria"/>
</dbReference>
<evidence type="ECO:0000313" key="2">
    <source>
        <dbReference type="Proteomes" id="UP000007463"/>
    </source>
</evidence>
<dbReference type="PANTHER" id="PTHR30458:SF0">
    <property type="entry name" value="1,2-PHENYLACETYL-COA EPOXIDASE, SUBUNIT C"/>
    <property type="match status" value="1"/>
</dbReference>
<evidence type="ECO:0000313" key="1">
    <source>
        <dbReference type="EMBL" id="AEA44388.1"/>
    </source>
</evidence>
<dbReference type="OrthoDB" id="9789947at2"/>
<dbReference type="InterPro" id="IPR007814">
    <property type="entry name" value="PaaA_PaaC"/>
</dbReference>
<organism evidence="1 2">
    <name type="scientific">Fluviicola taffensis (strain DSM 16823 / NCIMB 13979 / RW262)</name>
    <dbReference type="NCBI Taxonomy" id="755732"/>
    <lineage>
        <taxon>Bacteria</taxon>
        <taxon>Pseudomonadati</taxon>
        <taxon>Bacteroidota</taxon>
        <taxon>Flavobacteriia</taxon>
        <taxon>Flavobacteriales</taxon>
        <taxon>Crocinitomicaceae</taxon>
        <taxon>Fluviicola</taxon>
    </lineage>
</organism>
<name>F2ICZ4_FLUTR</name>
<dbReference type="Gene3D" id="1.20.1260.10">
    <property type="match status" value="1"/>
</dbReference>
<dbReference type="EMBL" id="CP002542">
    <property type="protein sequence ID" value="AEA44388.1"/>
    <property type="molecule type" value="Genomic_DNA"/>
</dbReference>
<accession>F2ICZ4</accession>
<dbReference type="FunFam" id="1.20.1260.10:FF:000012">
    <property type="entry name" value="1,2-phenylacetyl-CoA epoxidase, subunit C"/>
    <property type="match status" value="1"/>
</dbReference>
<protein>
    <submittedName>
        <fullName evidence="1">Phenylacetate-CoA oxygenase, PaaI subunit</fullName>
    </submittedName>
</protein>